<dbReference type="SMART" id="SM00407">
    <property type="entry name" value="IGc1"/>
    <property type="match status" value="1"/>
</dbReference>
<comment type="caution">
    <text evidence="8">The sequence shown here is derived from an EMBL/GenBank/DDBJ whole genome shotgun (WGS) entry which is preliminary data.</text>
</comment>
<dbReference type="PANTHER" id="PTHR19944:SF99">
    <property type="entry name" value="HLA CLASS II HISTOCOMPATIBILITY ANTIGEN, DRB1 BETA CHAIN"/>
    <property type="match status" value="1"/>
</dbReference>
<dbReference type="InterPro" id="IPR011162">
    <property type="entry name" value="MHC_I/II-like_Ag-recog"/>
</dbReference>
<dbReference type="InterPro" id="IPR050160">
    <property type="entry name" value="MHC/Immunoglobulin"/>
</dbReference>
<dbReference type="Gene3D" id="2.60.40.10">
    <property type="entry name" value="Immunoglobulins"/>
    <property type="match status" value="1"/>
</dbReference>
<reference evidence="8 9" key="1">
    <citation type="journal article" date="2019" name="Sci. Data">
        <title>Hybrid genome assembly and annotation of Danionella translucida.</title>
        <authorList>
            <person name="Kadobianskyi M."/>
            <person name="Schulze L."/>
            <person name="Schuelke M."/>
            <person name="Judkewitz B."/>
        </authorList>
    </citation>
    <scope>NUCLEOTIDE SEQUENCE [LARGE SCALE GENOMIC DNA]</scope>
    <source>
        <strain evidence="8 9">Bolton</strain>
    </source>
</reference>
<dbReference type="Proteomes" id="UP000316079">
    <property type="component" value="Unassembled WGS sequence"/>
</dbReference>
<dbReference type="InterPro" id="IPR013783">
    <property type="entry name" value="Ig-like_fold"/>
</dbReference>
<organism evidence="8 9">
    <name type="scientific">Danionella cerebrum</name>
    <dbReference type="NCBI Taxonomy" id="2873325"/>
    <lineage>
        <taxon>Eukaryota</taxon>
        <taxon>Metazoa</taxon>
        <taxon>Chordata</taxon>
        <taxon>Craniata</taxon>
        <taxon>Vertebrata</taxon>
        <taxon>Euteleostomi</taxon>
        <taxon>Actinopterygii</taxon>
        <taxon>Neopterygii</taxon>
        <taxon>Teleostei</taxon>
        <taxon>Ostariophysi</taxon>
        <taxon>Cypriniformes</taxon>
        <taxon>Danionidae</taxon>
        <taxon>Danioninae</taxon>
        <taxon>Danionella</taxon>
    </lineage>
</organism>
<keyword evidence="3" id="KW-1133">Transmembrane helix</keyword>
<dbReference type="InterPro" id="IPR000353">
    <property type="entry name" value="MHC_II_b_N"/>
</dbReference>
<dbReference type="GO" id="GO:0006955">
    <property type="term" value="P:immune response"/>
    <property type="evidence" value="ECO:0007669"/>
    <property type="project" value="InterPro"/>
</dbReference>
<dbReference type="InterPro" id="IPR007110">
    <property type="entry name" value="Ig-like_dom"/>
</dbReference>
<sequence>MFLLKLILTSVLTAFFRQGNKSDYTDMEFIDSYSFNKDVDLQFNSTVGKFVGFTDLGKKQAEYANKNQAFIQQEKAFVDTFCKHNAQVLDSRVRDKAIEPTVIVKSVKQGEGRHPALLLCSAYDFYPEKIKVSWTRDGAEMTSDVTATMEMADGDWFYQIHSELEYTPKS</sequence>
<feature type="non-terminal residue" evidence="8">
    <location>
        <position position="170"/>
    </location>
</feature>
<evidence type="ECO:0000256" key="5">
    <source>
        <dbReference type="ARBA" id="ARBA00023180"/>
    </source>
</evidence>
<evidence type="ECO:0000313" key="8">
    <source>
        <dbReference type="EMBL" id="TRZ04142.1"/>
    </source>
</evidence>
<dbReference type="OrthoDB" id="9940220at2759"/>
<keyword evidence="5" id="KW-0325">Glycoprotein</keyword>
<dbReference type="SUPFAM" id="SSF48726">
    <property type="entry name" value="Immunoglobulin"/>
    <property type="match status" value="1"/>
</dbReference>
<evidence type="ECO:0000256" key="1">
    <source>
        <dbReference type="ARBA" id="ARBA00004479"/>
    </source>
</evidence>
<evidence type="ECO:0000313" key="9">
    <source>
        <dbReference type="Proteomes" id="UP000316079"/>
    </source>
</evidence>
<gene>
    <name evidence="8" type="ORF">DNTS_007147</name>
</gene>
<dbReference type="SMART" id="SM00921">
    <property type="entry name" value="MHC_II_beta"/>
    <property type="match status" value="1"/>
</dbReference>
<evidence type="ECO:0000256" key="2">
    <source>
        <dbReference type="ARBA" id="ARBA00022692"/>
    </source>
</evidence>
<dbReference type="InterPro" id="IPR003597">
    <property type="entry name" value="Ig_C1-set"/>
</dbReference>
<keyword evidence="2" id="KW-0812">Transmembrane</keyword>
<keyword evidence="3" id="KW-0472">Membrane</keyword>
<dbReference type="EMBL" id="SRMA01001160">
    <property type="protein sequence ID" value="TRZ04142.1"/>
    <property type="molecule type" value="Genomic_DNA"/>
</dbReference>
<dbReference type="InterPro" id="IPR014745">
    <property type="entry name" value="MHC_II_a/b_N"/>
</dbReference>
<evidence type="ECO:0000259" key="7">
    <source>
        <dbReference type="PROSITE" id="PS50835"/>
    </source>
</evidence>
<evidence type="ECO:0000256" key="4">
    <source>
        <dbReference type="ARBA" id="ARBA00023157"/>
    </source>
</evidence>
<feature type="signal peptide" evidence="6">
    <location>
        <begin position="1"/>
        <end position="22"/>
    </location>
</feature>
<dbReference type="AlphaFoldDB" id="A0A553RPP5"/>
<evidence type="ECO:0000256" key="6">
    <source>
        <dbReference type="SAM" id="SignalP"/>
    </source>
</evidence>
<evidence type="ECO:0000256" key="3">
    <source>
        <dbReference type="ARBA" id="ARBA00022989"/>
    </source>
</evidence>
<dbReference type="Pfam" id="PF07654">
    <property type="entry name" value="C1-set"/>
    <property type="match status" value="1"/>
</dbReference>
<keyword evidence="9" id="KW-1185">Reference proteome</keyword>
<dbReference type="InterPro" id="IPR036179">
    <property type="entry name" value="Ig-like_dom_sf"/>
</dbReference>
<comment type="subcellular location">
    <subcellularLocation>
        <location evidence="1">Membrane</location>
        <topology evidence="1">Single-pass type I membrane protein</topology>
    </subcellularLocation>
</comment>
<dbReference type="GO" id="GO:0042613">
    <property type="term" value="C:MHC class II protein complex"/>
    <property type="evidence" value="ECO:0007669"/>
    <property type="project" value="InterPro"/>
</dbReference>
<dbReference type="Gene3D" id="3.10.320.10">
    <property type="entry name" value="Class II Histocompatibility Antigen, M Beta Chain, Chain B, domain 1"/>
    <property type="match status" value="1"/>
</dbReference>
<accession>A0A553RPP5</accession>
<dbReference type="Pfam" id="PF00969">
    <property type="entry name" value="MHC_II_beta"/>
    <property type="match status" value="1"/>
</dbReference>
<feature type="chain" id="PRO_5021994563" description="Ig-like domain-containing protein" evidence="6">
    <location>
        <begin position="23"/>
        <end position="170"/>
    </location>
</feature>
<dbReference type="PROSITE" id="PS50835">
    <property type="entry name" value="IG_LIKE"/>
    <property type="match status" value="1"/>
</dbReference>
<protein>
    <recommendedName>
        <fullName evidence="7">Ig-like domain-containing protein</fullName>
    </recommendedName>
</protein>
<proteinExistence type="predicted"/>
<name>A0A553RPP5_9TELE</name>
<feature type="domain" description="Ig-like" evidence="7">
    <location>
        <begin position="100"/>
        <end position="170"/>
    </location>
</feature>
<dbReference type="STRING" id="623744.A0A553RPP5"/>
<keyword evidence="6" id="KW-0732">Signal</keyword>
<dbReference type="PANTHER" id="PTHR19944">
    <property type="entry name" value="MHC CLASS II-RELATED"/>
    <property type="match status" value="1"/>
</dbReference>
<dbReference type="GO" id="GO:0019882">
    <property type="term" value="P:antigen processing and presentation"/>
    <property type="evidence" value="ECO:0007669"/>
    <property type="project" value="InterPro"/>
</dbReference>
<keyword evidence="4" id="KW-1015">Disulfide bond</keyword>
<dbReference type="SUPFAM" id="SSF54452">
    <property type="entry name" value="MHC antigen-recognition domain"/>
    <property type="match status" value="1"/>
</dbReference>